<sequence length="376" mass="43011">MNYKKIKLNLENPLSFWSHFSGEERFYWYDRQKEQLIIGAERLCAVKNQTNEYPYLFHTQSFFEGEMRAPWQNMGGETLAFKHYYVKTSHESLYLTCTEPVTIEPKKVLEVTHSLTQKEDDFEDWARLFNQIQESFKAGESQKIVASREIDFTSSQDFCIESILHKLSKNNPNCFIFAYQKGEKTFLGASPEVLVQKADDEILSYALAGTISKTEINAAERLLNDPKNQFEHHIVIDKIKAQLLKKTSQVTVEETGLMELKNVYHLRTLLHAKDHSTSLTEWGVHLHPTPALGGEPSDYALNFLRHHEHHERGLYAAPLGIIDGQGNGTLVVGIRSALIEGKTLRAYVGCGIVPYSDVRDEFNETKVKLKTILEAL</sequence>
<dbReference type="AlphaFoldDB" id="A0AA45KHF7"/>
<dbReference type="EMBL" id="CP070872">
    <property type="protein sequence ID" value="QSE77432.1"/>
    <property type="molecule type" value="Genomic_DNA"/>
</dbReference>
<dbReference type="InterPro" id="IPR005801">
    <property type="entry name" value="ADC_synthase"/>
</dbReference>
<dbReference type="GO" id="GO:0009697">
    <property type="term" value="P:salicylic acid biosynthetic process"/>
    <property type="evidence" value="ECO:0007669"/>
    <property type="project" value="TreeGrafter"/>
</dbReference>
<protein>
    <recommendedName>
        <fullName evidence="3">isochorismate synthase</fullName>
        <ecNumber evidence="3">5.4.4.2</ecNumber>
    </recommendedName>
    <alternativeName>
        <fullName evidence="5">Isochorismate mutase</fullName>
    </alternativeName>
</protein>
<comment type="catalytic activity">
    <reaction evidence="1">
        <text>chorismate = isochorismate</text>
        <dbReference type="Rhea" id="RHEA:18985"/>
        <dbReference type="ChEBI" id="CHEBI:29748"/>
        <dbReference type="ChEBI" id="CHEBI:29780"/>
        <dbReference type="EC" id="5.4.4.2"/>
    </reaction>
</comment>
<dbReference type="GO" id="GO:0008909">
    <property type="term" value="F:isochorismate synthase activity"/>
    <property type="evidence" value="ECO:0007669"/>
    <property type="project" value="UniProtKB-EC"/>
</dbReference>
<dbReference type="InterPro" id="IPR004561">
    <property type="entry name" value="IsoChor_synthase"/>
</dbReference>
<evidence type="ECO:0000256" key="4">
    <source>
        <dbReference type="ARBA" id="ARBA00023235"/>
    </source>
</evidence>
<reference evidence="7 8" key="1">
    <citation type="submission" date="2021-02" db="EMBL/GenBank/DDBJ databases">
        <title>Complete genome sequence of Lactococcus lactis strain K_LL004.</title>
        <authorList>
            <person name="Kim H.B."/>
        </authorList>
    </citation>
    <scope>NUCLEOTIDE SEQUENCE [LARGE SCALE GENOMIC DNA]</scope>
    <source>
        <strain evidence="7 8">K_LL004</strain>
    </source>
</reference>
<keyword evidence="4 7" id="KW-0413">Isomerase</keyword>
<dbReference type="InterPro" id="IPR015890">
    <property type="entry name" value="Chorismate_C"/>
</dbReference>
<dbReference type="PANTHER" id="PTHR42839">
    <property type="entry name" value="ISOCHORISMATE SYNTHASE ENTC"/>
    <property type="match status" value="1"/>
</dbReference>
<dbReference type="EC" id="5.4.4.2" evidence="3"/>
<evidence type="ECO:0000256" key="5">
    <source>
        <dbReference type="ARBA" id="ARBA00041564"/>
    </source>
</evidence>
<organism evidence="7 8">
    <name type="scientific">Lactococcus taiwanensis</name>
    <dbReference type="NCBI Taxonomy" id="1151742"/>
    <lineage>
        <taxon>Bacteria</taxon>
        <taxon>Bacillati</taxon>
        <taxon>Bacillota</taxon>
        <taxon>Bacilli</taxon>
        <taxon>Lactobacillales</taxon>
        <taxon>Streptococcaceae</taxon>
        <taxon>Lactococcus</taxon>
    </lineage>
</organism>
<keyword evidence="8" id="KW-1185">Reference proteome</keyword>
<dbReference type="SUPFAM" id="SSF56322">
    <property type="entry name" value="ADC synthase"/>
    <property type="match status" value="1"/>
</dbReference>
<dbReference type="NCBIfam" id="TIGR00543">
    <property type="entry name" value="isochor_syn"/>
    <property type="match status" value="1"/>
</dbReference>
<proteinExistence type="inferred from homology"/>
<evidence type="ECO:0000256" key="1">
    <source>
        <dbReference type="ARBA" id="ARBA00000799"/>
    </source>
</evidence>
<comment type="similarity">
    <text evidence="2">Belongs to the isochorismate synthase family.</text>
</comment>
<evidence type="ECO:0000313" key="8">
    <source>
        <dbReference type="Proteomes" id="UP000663608"/>
    </source>
</evidence>
<dbReference type="KEGG" id="lti:JW886_04105"/>
<name>A0AA45KHF7_9LACT</name>
<accession>A0AA45KHF7</accession>
<evidence type="ECO:0000259" key="6">
    <source>
        <dbReference type="Pfam" id="PF00425"/>
    </source>
</evidence>
<dbReference type="Pfam" id="PF00425">
    <property type="entry name" value="Chorismate_bind"/>
    <property type="match status" value="1"/>
</dbReference>
<gene>
    <name evidence="7" type="ORF">JW886_04105</name>
</gene>
<dbReference type="PANTHER" id="PTHR42839:SF1">
    <property type="entry name" value="ISOCHORISMATE SYNTHASE MENF"/>
    <property type="match status" value="1"/>
</dbReference>
<dbReference type="Gene3D" id="3.60.120.10">
    <property type="entry name" value="Anthranilate synthase"/>
    <property type="match status" value="1"/>
</dbReference>
<feature type="domain" description="Chorismate-utilising enzyme C-terminal" evidence="6">
    <location>
        <begin position="122"/>
        <end position="368"/>
    </location>
</feature>
<dbReference type="Proteomes" id="UP000663608">
    <property type="component" value="Chromosome"/>
</dbReference>
<evidence type="ECO:0000313" key="7">
    <source>
        <dbReference type="EMBL" id="QSE77432.1"/>
    </source>
</evidence>
<evidence type="ECO:0000256" key="3">
    <source>
        <dbReference type="ARBA" id="ARBA00012824"/>
    </source>
</evidence>
<dbReference type="RefSeq" id="WP_205872381.1">
    <property type="nucleotide sequence ID" value="NZ_CP070872.1"/>
</dbReference>
<evidence type="ECO:0000256" key="2">
    <source>
        <dbReference type="ARBA" id="ARBA00005297"/>
    </source>
</evidence>